<dbReference type="EMBL" id="JAOQIO010000124">
    <property type="protein sequence ID" value="MCU6797742.1"/>
    <property type="molecule type" value="Genomic_DNA"/>
</dbReference>
<reference evidence="1 2" key="1">
    <citation type="submission" date="2022-09" db="EMBL/GenBank/DDBJ databases">
        <authorList>
            <person name="Han X.L."/>
            <person name="Wang Q."/>
            <person name="Lu T."/>
        </authorList>
    </citation>
    <scope>NUCLEOTIDE SEQUENCE [LARGE SCALE GENOMIC DNA]</scope>
    <source>
        <strain evidence="1 2">WQ 127069</strain>
    </source>
</reference>
<accession>A0ABT2UVA2</accession>
<comment type="caution">
    <text evidence="1">The sequence shown here is derived from an EMBL/GenBank/DDBJ whole genome shotgun (WGS) entry which is preliminary data.</text>
</comment>
<sequence>MFTNFLKYKKSSRAEIQENQDFQPFQKENLHPKLHNNMDTIKTVLGNSSDVIFREFQIAGGIQAAIVCTDGLCDPVS</sequence>
<proteinExistence type="predicted"/>
<dbReference type="RefSeq" id="WP_262688470.1">
    <property type="nucleotide sequence ID" value="NZ_JAOQIO010000124.1"/>
</dbReference>
<dbReference type="Proteomes" id="UP001652445">
    <property type="component" value="Unassembled WGS sequence"/>
</dbReference>
<evidence type="ECO:0000313" key="1">
    <source>
        <dbReference type="EMBL" id="MCU6797742.1"/>
    </source>
</evidence>
<organism evidence="1 2">
    <name type="scientific">Paenibacillus baimaensis</name>
    <dbReference type="NCBI Taxonomy" id="2982185"/>
    <lineage>
        <taxon>Bacteria</taxon>
        <taxon>Bacillati</taxon>
        <taxon>Bacillota</taxon>
        <taxon>Bacilli</taxon>
        <taxon>Bacillales</taxon>
        <taxon>Paenibacillaceae</taxon>
        <taxon>Paenibacillus</taxon>
    </lineage>
</organism>
<gene>
    <name evidence="1" type="ORF">OB236_37035</name>
</gene>
<name>A0ABT2UVA2_9BACL</name>
<evidence type="ECO:0000313" key="2">
    <source>
        <dbReference type="Proteomes" id="UP001652445"/>
    </source>
</evidence>
<evidence type="ECO:0008006" key="3">
    <source>
        <dbReference type="Google" id="ProtNLM"/>
    </source>
</evidence>
<keyword evidence="2" id="KW-1185">Reference proteome</keyword>
<protein>
    <recommendedName>
        <fullName evidence="3">PPM-type phosphatase domain-containing protein</fullName>
    </recommendedName>
</protein>